<accession>A0ABR2SKR4</accession>
<comment type="caution">
    <text evidence="1">The sequence shown here is derived from an EMBL/GenBank/DDBJ whole genome shotgun (WGS) entry which is preliminary data.</text>
</comment>
<sequence>MKIEKKTDDMCNLVKDSNLKRIDYRADFPSLEFFPSDEIVTPTSSTVAFIKIMEALKDDKIKIFRMWGMRGIACSWSWWITVDEIDHMSFLKSGHLLTLE</sequence>
<keyword evidence="2" id="KW-1185">Reference proteome</keyword>
<protein>
    <submittedName>
        <fullName evidence="1">Uncharacterized protein</fullName>
    </submittedName>
</protein>
<organism evidence="1 2">
    <name type="scientific">Hibiscus sabdariffa</name>
    <name type="common">roselle</name>
    <dbReference type="NCBI Taxonomy" id="183260"/>
    <lineage>
        <taxon>Eukaryota</taxon>
        <taxon>Viridiplantae</taxon>
        <taxon>Streptophyta</taxon>
        <taxon>Embryophyta</taxon>
        <taxon>Tracheophyta</taxon>
        <taxon>Spermatophyta</taxon>
        <taxon>Magnoliopsida</taxon>
        <taxon>eudicotyledons</taxon>
        <taxon>Gunneridae</taxon>
        <taxon>Pentapetalae</taxon>
        <taxon>rosids</taxon>
        <taxon>malvids</taxon>
        <taxon>Malvales</taxon>
        <taxon>Malvaceae</taxon>
        <taxon>Malvoideae</taxon>
        <taxon>Hibiscus</taxon>
    </lineage>
</organism>
<dbReference type="EMBL" id="JBBPBN010000013">
    <property type="protein sequence ID" value="KAK9025553.1"/>
    <property type="molecule type" value="Genomic_DNA"/>
</dbReference>
<gene>
    <name evidence="1" type="ORF">V6N11_038417</name>
</gene>
<proteinExistence type="predicted"/>
<name>A0ABR2SKR4_9ROSI</name>
<reference evidence="1 2" key="1">
    <citation type="journal article" date="2024" name="G3 (Bethesda)">
        <title>Genome assembly of Hibiscus sabdariffa L. provides insights into metabolisms of medicinal natural products.</title>
        <authorList>
            <person name="Kim T."/>
        </authorList>
    </citation>
    <scope>NUCLEOTIDE SEQUENCE [LARGE SCALE GENOMIC DNA]</scope>
    <source>
        <strain evidence="1">TK-2024</strain>
        <tissue evidence="1">Old leaves</tissue>
    </source>
</reference>
<evidence type="ECO:0000313" key="1">
    <source>
        <dbReference type="EMBL" id="KAK9025553.1"/>
    </source>
</evidence>
<evidence type="ECO:0000313" key="2">
    <source>
        <dbReference type="Proteomes" id="UP001396334"/>
    </source>
</evidence>
<dbReference type="Proteomes" id="UP001396334">
    <property type="component" value="Unassembled WGS sequence"/>
</dbReference>